<reference evidence="3 4" key="1">
    <citation type="submission" date="2019-03" db="EMBL/GenBank/DDBJ databases">
        <title>Draft genome sequences of novel Actinobacteria.</title>
        <authorList>
            <person name="Sahin N."/>
            <person name="Ay H."/>
            <person name="Saygin H."/>
        </authorList>
    </citation>
    <scope>NUCLEOTIDE SEQUENCE [LARGE SCALE GENOMIC DNA]</scope>
    <source>
        <strain evidence="3 4">DSM 41900</strain>
    </source>
</reference>
<dbReference type="Pfam" id="PF13466">
    <property type="entry name" value="STAS_2"/>
    <property type="match status" value="1"/>
</dbReference>
<comment type="caution">
    <text evidence="3">The sequence shown here is derived from an EMBL/GenBank/DDBJ whole genome shotgun (WGS) entry which is preliminary data.</text>
</comment>
<dbReference type="SUPFAM" id="SSF52091">
    <property type="entry name" value="SpoIIaa-like"/>
    <property type="match status" value="1"/>
</dbReference>
<dbReference type="InterPro" id="IPR058548">
    <property type="entry name" value="MlaB-like_STAS"/>
</dbReference>
<dbReference type="EMBL" id="SMKI01000576">
    <property type="protein sequence ID" value="TDC63215.1"/>
    <property type="molecule type" value="Genomic_DNA"/>
</dbReference>
<feature type="compositionally biased region" description="Basic and acidic residues" evidence="1">
    <location>
        <begin position="123"/>
        <end position="136"/>
    </location>
</feature>
<proteinExistence type="predicted"/>
<dbReference type="InterPro" id="IPR036513">
    <property type="entry name" value="STAS_dom_sf"/>
</dbReference>
<organism evidence="3 4">
    <name type="scientific">Streptomyces hainanensis</name>
    <dbReference type="NCBI Taxonomy" id="402648"/>
    <lineage>
        <taxon>Bacteria</taxon>
        <taxon>Bacillati</taxon>
        <taxon>Actinomycetota</taxon>
        <taxon>Actinomycetes</taxon>
        <taxon>Kitasatosporales</taxon>
        <taxon>Streptomycetaceae</taxon>
        <taxon>Streptomyces</taxon>
    </lineage>
</organism>
<dbReference type="OrthoDB" id="4336641at2"/>
<feature type="domain" description="MlaB-like STAS" evidence="2">
    <location>
        <begin position="18"/>
        <end position="93"/>
    </location>
</feature>
<feature type="region of interest" description="Disordered" evidence="1">
    <location>
        <begin position="102"/>
        <end position="143"/>
    </location>
</feature>
<evidence type="ECO:0000313" key="4">
    <source>
        <dbReference type="Proteomes" id="UP000295345"/>
    </source>
</evidence>
<sequence>MWLVSLGMGGVEFVVWGPVVRADVPGLCERFGAAVAAGGGGRVRVDLRALDRPGPTAVEAVSRLALTARRLDCRVTFTGVDDGLRRLLAFLGLAELLADRADPVGVGEPGGDDGAGRQALGEPEQREEPLGVKEGVDAGDPTP</sequence>
<gene>
    <name evidence="3" type="ORF">E1283_32740</name>
</gene>
<evidence type="ECO:0000259" key="2">
    <source>
        <dbReference type="Pfam" id="PF13466"/>
    </source>
</evidence>
<evidence type="ECO:0000313" key="3">
    <source>
        <dbReference type="EMBL" id="TDC63215.1"/>
    </source>
</evidence>
<dbReference type="Gene3D" id="3.30.750.24">
    <property type="entry name" value="STAS domain"/>
    <property type="match status" value="1"/>
</dbReference>
<dbReference type="Proteomes" id="UP000295345">
    <property type="component" value="Unassembled WGS sequence"/>
</dbReference>
<keyword evidence="4" id="KW-1185">Reference proteome</keyword>
<name>A0A4V2Y027_9ACTN</name>
<protein>
    <submittedName>
        <fullName evidence="3">STAS domain-containing protein</fullName>
    </submittedName>
</protein>
<evidence type="ECO:0000256" key="1">
    <source>
        <dbReference type="SAM" id="MobiDB-lite"/>
    </source>
</evidence>
<dbReference type="AlphaFoldDB" id="A0A4V2Y027"/>
<accession>A0A4V2Y027</accession>